<name>A0AAF0BSA1_9ACTN</name>
<feature type="compositionally biased region" description="Basic and acidic residues" evidence="1">
    <location>
        <begin position="1637"/>
        <end position="1646"/>
    </location>
</feature>
<evidence type="ECO:0000313" key="4">
    <source>
        <dbReference type="Proteomes" id="UP001216390"/>
    </source>
</evidence>
<evidence type="ECO:0000256" key="1">
    <source>
        <dbReference type="SAM" id="MobiDB-lite"/>
    </source>
</evidence>
<accession>A0AAF0BSA1</accession>
<dbReference type="InterPro" id="IPR001650">
    <property type="entry name" value="Helicase_C-like"/>
</dbReference>
<dbReference type="InterPro" id="IPR006935">
    <property type="entry name" value="Helicase/UvrB_N"/>
</dbReference>
<feature type="compositionally biased region" description="Low complexity" evidence="1">
    <location>
        <begin position="1591"/>
        <end position="1607"/>
    </location>
</feature>
<dbReference type="InterPro" id="IPR014001">
    <property type="entry name" value="Helicase_ATP-bd"/>
</dbReference>
<dbReference type="InterPro" id="IPR027417">
    <property type="entry name" value="P-loop_NTPase"/>
</dbReference>
<dbReference type="GO" id="GO:0003677">
    <property type="term" value="F:DNA binding"/>
    <property type="evidence" value="ECO:0007669"/>
    <property type="project" value="InterPro"/>
</dbReference>
<evidence type="ECO:0000259" key="2">
    <source>
        <dbReference type="PROSITE" id="PS51194"/>
    </source>
</evidence>
<dbReference type="RefSeq" id="WP_272737488.1">
    <property type="nucleotide sequence ID" value="NZ_CP116942.1"/>
</dbReference>
<dbReference type="EMBL" id="CP116942">
    <property type="protein sequence ID" value="WCO67971.1"/>
    <property type="molecule type" value="Genomic_DNA"/>
</dbReference>
<dbReference type="Gene3D" id="3.40.50.150">
    <property type="entry name" value="Vaccinia Virus protein VP39"/>
    <property type="match status" value="1"/>
</dbReference>
<dbReference type="SUPFAM" id="SSF53335">
    <property type="entry name" value="S-adenosyl-L-methionine-dependent methyltransferases"/>
    <property type="match status" value="1"/>
</dbReference>
<dbReference type="GO" id="GO:0004386">
    <property type="term" value="F:helicase activity"/>
    <property type="evidence" value="ECO:0007669"/>
    <property type="project" value="UniProtKB-KW"/>
</dbReference>
<protein>
    <submittedName>
        <fullName evidence="3">DEAD/DEAH box helicase family protein</fullName>
    </submittedName>
</protein>
<dbReference type="InterPro" id="IPR029063">
    <property type="entry name" value="SAM-dependent_MTases_sf"/>
</dbReference>
<keyword evidence="3" id="KW-0067">ATP-binding</keyword>
<dbReference type="GO" id="GO:0016787">
    <property type="term" value="F:hydrolase activity"/>
    <property type="evidence" value="ECO:0007669"/>
    <property type="project" value="InterPro"/>
</dbReference>
<feature type="domain" description="Helicase C-terminal" evidence="2">
    <location>
        <begin position="1187"/>
        <end position="1346"/>
    </location>
</feature>
<proteinExistence type="predicted"/>
<dbReference type="SMART" id="SM00487">
    <property type="entry name" value="DEXDc"/>
    <property type="match status" value="1"/>
</dbReference>
<keyword evidence="4" id="KW-1185">Reference proteome</keyword>
<dbReference type="PANTHER" id="PTHR41313">
    <property type="entry name" value="ADENINE-SPECIFIC METHYLTRANSFERASE"/>
    <property type="match status" value="1"/>
</dbReference>
<keyword evidence="3" id="KW-0547">Nucleotide-binding</keyword>
<dbReference type="Proteomes" id="UP001216390">
    <property type="component" value="Chromosome"/>
</dbReference>
<dbReference type="CDD" id="cd02440">
    <property type="entry name" value="AdoMet_MTases"/>
    <property type="match status" value="1"/>
</dbReference>
<evidence type="ECO:0000313" key="3">
    <source>
        <dbReference type="EMBL" id="WCO67971.1"/>
    </source>
</evidence>
<gene>
    <name evidence="3" type="ORF">PO878_04440</name>
</gene>
<dbReference type="PANTHER" id="PTHR41313:SF1">
    <property type="entry name" value="DNA METHYLASE ADENINE-SPECIFIC DOMAIN-CONTAINING PROTEIN"/>
    <property type="match status" value="1"/>
</dbReference>
<keyword evidence="3" id="KW-0378">Hydrolase</keyword>
<organism evidence="3 4">
    <name type="scientific">Iamia majanohamensis</name>
    <dbReference type="NCBI Taxonomy" id="467976"/>
    <lineage>
        <taxon>Bacteria</taxon>
        <taxon>Bacillati</taxon>
        <taxon>Actinomycetota</taxon>
        <taxon>Acidimicrobiia</taxon>
        <taxon>Acidimicrobiales</taxon>
        <taxon>Iamiaceae</taxon>
        <taxon>Iamia</taxon>
    </lineage>
</organism>
<dbReference type="InterPro" id="IPR052933">
    <property type="entry name" value="DNA_Protect_Modify"/>
</dbReference>
<reference evidence="3" key="1">
    <citation type="submission" date="2023-01" db="EMBL/GenBank/DDBJ databases">
        <title>The diversity of Class Acidimicrobiia in South China Sea sediment environments and the proposal of Iamia marina sp. nov., a novel species of the genus Iamia.</title>
        <authorList>
            <person name="He Y."/>
            <person name="Tian X."/>
        </authorList>
    </citation>
    <scope>NUCLEOTIDE SEQUENCE</scope>
    <source>
        <strain evidence="3">DSM 19957</strain>
    </source>
</reference>
<feature type="region of interest" description="Disordered" evidence="1">
    <location>
        <begin position="1577"/>
        <end position="1646"/>
    </location>
</feature>
<feature type="compositionally biased region" description="Basic and acidic residues" evidence="1">
    <location>
        <begin position="1617"/>
        <end position="1628"/>
    </location>
</feature>
<dbReference type="PRINTS" id="PR00507">
    <property type="entry name" value="N12N6MTFRASE"/>
</dbReference>
<dbReference type="PROSITE" id="PS51194">
    <property type="entry name" value="HELICASE_CTER"/>
    <property type="match status" value="1"/>
</dbReference>
<dbReference type="SUPFAM" id="SSF52540">
    <property type="entry name" value="P-loop containing nucleoside triphosphate hydrolases"/>
    <property type="match status" value="2"/>
</dbReference>
<sequence>MVLNHCRDEGGRWATADEQAVLARWSGWGAIPQVFDPDDDRHAAERCELRRLLRTEDGWAQARRTTLNAHYTSAPVVHAMWHAAHQLGVDRGVRVLEPGCGSGNFVGFAPEGARLTGIELDRTTAEIAEHLYGARATIYATAFEELRVEEGAFDVVIGNVPFAKVTPHDPRHNRGRHALHNYFLIKSLHLTRPGGLVVALTSRYTLDARNPAARREMASMADLVGAVRLPERAFARSSGTDVVVDMVILRRRLPGAQPTGPAWESVGTAPIEVDEGVAPLEVNEYYLTRPERVLGDLAAARGMYRDHELTVVANGHLDEQLPSALAVLVAEARDRGLSFVSTTRADEVHPERHGACGHFDLIHAQDGSFVVNERGEVAQLHGGTPVAYQPRVAQDRSELARLVGIRDAARAVLAVQVDGGTDEQLSSAQTTLTERYRSYVRINGPINRSSQARTGRRDAETGEEVMRRVRPRMGGFREDPDWPLVAALEVFDDETQQARPAAIFHERVVDPPHERHGVDSPDEAVAVCLDETGTITVDRVAELLGTDPATAREHLGELVYDEPGTGRLVAASEYLAGNVRDKLDACRRADDPEGRYRRNVAALERVLPRQLEPAEITARLGAPWVPSRCVEQFCREVLDASVDVEHLPQLGHWSARLRDGSRRSVALSSEWGTSRADAVTLLDAALNQRLHAVTDATEDGRRVRNDAETLAARDKQEALTTRFSTWVWEEPERASLLAGRYNELFSSTVLPVHDGSHLTLPGLAGTFTPRPHQRAAVARILTDGRSLLAHAVGAGKTATMVMAAMELRRLGSASKPAVVVPNHMLDQFTREWLQLYPTARILVADRERLSKARRKEFVARAATGDWDGIVFTQSGFARLPLGRELMTDYLGEEIATARTALAGSKDGKGLSVKKLERRISQLEETYKRLLAAHTKDDGVRFEETAIDYLFVDEAHAYKNRRVDSSIDGVATTGSQRAQDLDSKLWALRRMHGPRVVTFATATPVANSMAELWVMQSYLHPDLLASVDMRAFDSWAANFGRTHTALELAPDGASYRMQTRFARFQNVPELLTLYRQVADVRTNHDLDLPVPALAGGQAETVVVEPSDALIDYVADLASRAAAIRNRAVDPSEDNMLKVTGDGRRAALDLRLVGEHPPSERGKLAVAAQRIAAIHHATRDLRYTDDHGQLTLRPGALQLVFCDVSTPAAEGWNAYDELRALVVRRGVDHQAIGYMQGAKTDVAKAKLFTACRDGSVSVLIGSTETMGVGTNVQSRAIAMHHLDAPWRPADIEQRDGRILRQGNQNPEVRVLRYVTEGSFDTYMWQTLERKAAFIAQVTRGDLPDRDVEDIGDQALSFAEVKALATGDPLVLEKAAVDADVARLARLERAHLDDQHRLRRTLESATRRADVAGHRSADLQTVLGRVTDTRGERFAMTVDGQTHAKRVDAGEHLQRLLRRRLDQTAPETSGPVGKIGSLGGLTVTAQAVTTIEDEIRIAIPDARIEVGYLASDLTRSDPTNLITRLERHLHRLPDTIAELSQEAATARGEADRAAARVGVPWDRAEEFASLRRRQKEIDEQLAPTTESPENEQGAAPAAAPTTDAPRSATPLAPARPGGEPADHTTAERMSARLDAIQARSRVDEPTVGL</sequence>
<dbReference type="GO" id="GO:0005524">
    <property type="term" value="F:ATP binding"/>
    <property type="evidence" value="ECO:0007669"/>
    <property type="project" value="InterPro"/>
</dbReference>
<dbReference type="KEGG" id="ima:PO878_04440"/>
<dbReference type="Pfam" id="PF04851">
    <property type="entry name" value="ResIII"/>
    <property type="match status" value="1"/>
</dbReference>
<dbReference type="Gene3D" id="3.40.50.300">
    <property type="entry name" value="P-loop containing nucleotide triphosphate hydrolases"/>
    <property type="match status" value="2"/>
</dbReference>
<keyword evidence="3" id="KW-0347">Helicase</keyword>